<dbReference type="Proteomes" id="UP001497623">
    <property type="component" value="Unassembled WGS sequence"/>
</dbReference>
<dbReference type="InterPro" id="IPR013087">
    <property type="entry name" value="Znf_C2H2_type"/>
</dbReference>
<accession>A0AAV2RDC8</accession>
<dbReference type="SUPFAM" id="SSF57667">
    <property type="entry name" value="beta-beta-alpha zinc fingers"/>
    <property type="match status" value="1"/>
</dbReference>
<name>A0AAV2RDC8_MEGNR</name>
<evidence type="ECO:0000313" key="3">
    <source>
        <dbReference type="Proteomes" id="UP001497623"/>
    </source>
</evidence>
<dbReference type="PROSITE" id="PS00028">
    <property type="entry name" value="ZINC_FINGER_C2H2_1"/>
    <property type="match status" value="1"/>
</dbReference>
<reference evidence="2 3" key="1">
    <citation type="submission" date="2024-05" db="EMBL/GenBank/DDBJ databases">
        <authorList>
            <person name="Wallberg A."/>
        </authorList>
    </citation>
    <scope>NUCLEOTIDE SEQUENCE [LARGE SCALE GENOMIC DNA]</scope>
</reference>
<evidence type="ECO:0000313" key="2">
    <source>
        <dbReference type="EMBL" id="CAL4122371.1"/>
    </source>
</evidence>
<dbReference type="InterPro" id="IPR036236">
    <property type="entry name" value="Znf_C2H2_sf"/>
</dbReference>
<comment type="caution">
    <text evidence="2">The sequence shown here is derived from an EMBL/GenBank/DDBJ whole genome shotgun (WGS) entry which is preliminary data.</text>
</comment>
<protein>
    <recommendedName>
        <fullName evidence="1">C2H2-type domain-containing protein</fullName>
    </recommendedName>
</protein>
<organism evidence="2 3">
    <name type="scientific">Meganyctiphanes norvegica</name>
    <name type="common">Northern krill</name>
    <name type="synonym">Thysanopoda norvegica</name>
    <dbReference type="NCBI Taxonomy" id="48144"/>
    <lineage>
        <taxon>Eukaryota</taxon>
        <taxon>Metazoa</taxon>
        <taxon>Ecdysozoa</taxon>
        <taxon>Arthropoda</taxon>
        <taxon>Crustacea</taxon>
        <taxon>Multicrustacea</taxon>
        <taxon>Malacostraca</taxon>
        <taxon>Eumalacostraca</taxon>
        <taxon>Eucarida</taxon>
        <taxon>Euphausiacea</taxon>
        <taxon>Euphausiidae</taxon>
        <taxon>Meganyctiphanes</taxon>
    </lineage>
</organism>
<dbReference type="EMBL" id="CAXKWB010020020">
    <property type="protein sequence ID" value="CAL4122371.1"/>
    <property type="molecule type" value="Genomic_DNA"/>
</dbReference>
<dbReference type="AlphaFoldDB" id="A0AAV2RDC8"/>
<gene>
    <name evidence="2" type="ORF">MNOR_LOCUS23093</name>
</gene>
<evidence type="ECO:0000259" key="1">
    <source>
        <dbReference type="PROSITE" id="PS00028"/>
    </source>
</evidence>
<sequence>MSSGLSMPHDNATAQEVMKLFNDKAYSRNLKPIFQEAIDILYRPDIFDVKEDNCARMLFSCKICNNDMNSHESLLQHHLSGKHQKNCDKKLQEEGIEICHSRVRSSRTYPPGSLQDRLMNSQSNPIGLQMLEEYQNRGKSYYKCILCGAHGRLDAMYKHVVGTKHTERYIK</sequence>
<feature type="domain" description="C2H2-type" evidence="1">
    <location>
        <begin position="61"/>
        <end position="83"/>
    </location>
</feature>
<feature type="non-terminal residue" evidence="2">
    <location>
        <position position="171"/>
    </location>
</feature>
<proteinExistence type="predicted"/>
<keyword evidence="3" id="KW-1185">Reference proteome</keyword>